<dbReference type="SMART" id="SM00256">
    <property type="entry name" value="FBOX"/>
    <property type="match status" value="1"/>
</dbReference>
<dbReference type="InterPro" id="IPR050942">
    <property type="entry name" value="F-box_BR-signaling"/>
</dbReference>
<dbReference type="InterPro" id="IPR005174">
    <property type="entry name" value="KIB1-4_b-propeller"/>
</dbReference>
<reference evidence="2 3" key="1">
    <citation type="submission" date="2024-05" db="EMBL/GenBank/DDBJ databases">
        <title>De novo assembly of an allotetraploid wild potato.</title>
        <authorList>
            <person name="Hosaka A.J."/>
        </authorList>
    </citation>
    <scope>NUCLEOTIDE SEQUENCE [LARGE SCALE GENOMIC DNA]</scope>
    <source>
        <tissue evidence="2">Young leaves</tissue>
    </source>
</reference>
<proteinExistence type="predicted"/>
<dbReference type="AlphaFoldDB" id="A0ABD2UZM7"/>
<gene>
    <name evidence="2" type="ORF">AABB24_005593</name>
</gene>
<evidence type="ECO:0000259" key="1">
    <source>
        <dbReference type="SMART" id="SM00256"/>
    </source>
</evidence>
<dbReference type="Pfam" id="PF03478">
    <property type="entry name" value="Beta-prop_KIB1-4"/>
    <property type="match status" value="1"/>
</dbReference>
<organism evidence="2 3">
    <name type="scientific">Solanum stoloniferum</name>
    <dbReference type="NCBI Taxonomy" id="62892"/>
    <lineage>
        <taxon>Eukaryota</taxon>
        <taxon>Viridiplantae</taxon>
        <taxon>Streptophyta</taxon>
        <taxon>Embryophyta</taxon>
        <taxon>Tracheophyta</taxon>
        <taxon>Spermatophyta</taxon>
        <taxon>Magnoliopsida</taxon>
        <taxon>eudicotyledons</taxon>
        <taxon>Gunneridae</taxon>
        <taxon>Pentapetalae</taxon>
        <taxon>asterids</taxon>
        <taxon>lamiids</taxon>
        <taxon>Solanales</taxon>
        <taxon>Solanaceae</taxon>
        <taxon>Solanoideae</taxon>
        <taxon>Solaneae</taxon>
        <taxon>Solanum</taxon>
    </lineage>
</organism>
<accession>A0ABD2UZM7</accession>
<dbReference type="InterPro" id="IPR001810">
    <property type="entry name" value="F-box_dom"/>
</dbReference>
<dbReference type="InterPro" id="IPR036047">
    <property type="entry name" value="F-box-like_dom_sf"/>
</dbReference>
<comment type="caution">
    <text evidence="2">The sequence shown here is derived from an EMBL/GenBank/DDBJ whole genome shotgun (WGS) entry which is preliminary data.</text>
</comment>
<name>A0ABD2UZM7_9SOLN</name>
<feature type="non-terminal residue" evidence="2">
    <location>
        <position position="1"/>
    </location>
</feature>
<dbReference type="PANTHER" id="PTHR44259:SF66">
    <property type="entry name" value="F-BOX DOMAIN-CONTAINING PROTEIN"/>
    <property type="match status" value="1"/>
</dbReference>
<dbReference type="Proteomes" id="UP001627284">
    <property type="component" value="Unassembled WGS sequence"/>
</dbReference>
<protein>
    <recommendedName>
        <fullName evidence="1">F-box domain-containing protein</fullName>
    </recommendedName>
</protein>
<dbReference type="Pfam" id="PF00646">
    <property type="entry name" value="F-box"/>
    <property type="match status" value="1"/>
</dbReference>
<dbReference type="SUPFAM" id="SSF81383">
    <property type="entry name" value="F-box domain"/>
    <property type="match status" value="1"/>
</dbReference>
<dbReference type="PANTHER" id="PTHR44259">
    <property type="entry name" value="OS07G0183000 PROTEIN-RELATED"/>
    <property type="match status" value="1"/>
</dbReference>
<dbReference type="Gene3D" id="1.20.1280.50">
    <property type="match status" value="1"/>
</dbReference>
<evidence type="ECO:0000313" key="2">
    <source>
        <dbReference type="EMBL" id="KAL3373680.1"/>
    </source>
</evidence>
<feature type="domain" description="F-box" evidence="1">
    <location>
        <begin position="70"/>
        <end position="111"/>
    </location>
</feature>
<sequence>KSNNNSNTNTNRSRILITKARSHEIRFQLYFELELCSPKFLVRLLYKATGIGTVEIDSPMAKKMAEWSELPFDLLVSIGRCLNLIEDYLNFGCVCKSWHSVATKTNFNNDLCRAPWLMLAEEEDNEVRKFFSLYNGMILNKRIPKASRKRCLESMGWLITVGEEGEISLLHPFSDVQIELPHQNTTVEYNEHQTGALTCFIGKAVLSASPSHTSDYLLMVIDGGSRFLSFWRPGDIRWTRVTWEGINYSSFADLIYFNGQIYAVDYSGNLLVCNVADVVSPKLTKCHIIPSQPHEHNPEHLYILESLGSLFVVVRYGVHFRLVQDDWDMIPLTLVPRPYHVGVEVTYGTRYFRVSRVDLAASKMTETKELGDAAFFLGANASLSVQASRYPGIKPNHIYFTDDFYETYMSYEEGGGLDMGVFNLADGSIQPHYNGVSLSRFCPPTWAWKHFKENEVLRVVHIASRYVKASLY</sequence>
<evidence type="ECO:0000313" key="3">
    <source>
        <dbReference type="Proteomes" id="UP001627284"/>
    </source>
</evidence>
<keyword evidence="3" id="KW-1185">Reference proteome</keyword>
<dbReference type="EMBL" id="JBJKTR010000003">
    <property type="protein sequence ID" value="KAL3373680.1"/>
    <property type="molecule type" value="Genomic_DNA"/>
</dbReference>